<dbReference type="GO" id="GO:0042578">
    <property type="term" value="F:phosphoric ester hydrolase activity"/>
    <property type="evidence" value="ECO:0007669"/>
    <property type="project" value="TreeGrafter"/>
</dbReference>
<comment type="caution">
    <text evidence="3">The sequence shown here is derived from an EMBL/GenBank/DDBJ whole genome shotgun (WGS) entry which is preliminary data.</text>
</comment>
<accession>A0A850HGL6</accession>
<keyword evidence="4" id="KW-1185">Reference proteome</keyword>
<dbReference type="NCBIfam" id="NF006702">
    <property type="entry name" value="PRK09248.1"/>
    <property type="match status" value="1"/>
</dbReference>
<feature type="domain" description="Polymerase/histidinol phosphatase N-terminal" evidence="1">
    <location>
        <begin position="5"/>
        <end position="79"/>
    </location>
</feature>
<organism evidence="3 4">
    <name type="scientific">Dorea phocaeensis</name>
    <dbReference type="NCBI Taxonomy" id="2040291"/>
    <lineage>
        <taxon>Bacteria</taxon>
        <taxon>Bacillati</taxon>
        <taxon>Bacillota</taxon>
        <taxon>Clostridia</taxon>
        <taxon>Lachnospirales</taxon>
        <taxon>Lachnospiraceae</taxon>
        <taxon>Dorea</taxon>
    </lineage>
</organism>
<dbReference type="RefSeq" id="WP_173814388.1">
    <property type="nucleotide sequence ID" value="NZ_JAAITX010000002.1"/>
</dbReference>
<dbReference type="EMBL" id="JAAIUO010000002">
    <property type="protein sequence ID" value="NSK13989.1"/>
    <property type="molecule type" value="Genomic_DNA"/>
</dbReference>
<name>A0A850HGL6_9FIRM</name>
<protein>
    <submittedName>
        <fullName evidence="3">Phosphatase</fullName>
    </submittedName>
</protein>
<dbReference type="EMBL" id="JAAITX010000002">
    <property type="protein sequence ID" value="NVH57924.1"/>
    <property type="molecule type" value="Genomic_DNA"/>
</dbReference>
<dbReference type="InterPro" id="IPR003141">
    <property type="entry name" value="Pol/His_phosphatase_N"/>
</dbReference>
<dbReference type="GO" id="GO:0005829">
    <property type="term" value="C:cytosol"/>
    <property type="evidence" value="ECO:0007669"/>
    <property type="project" value="TreeGrafter"/>
</dbReference>
<dbReference type="CDD" id="cd07437">
    <property type="entry name" value="PHP_HisPPase_Ycdx_like"/>
    <property type="match status" value="1"/>
</dbReference>
<dbReference type="InterPro" id="IPR050243">
    <property type="entry name" value="PHP_phosphatase"/>
</dbReference>
<dbReference type="SMART" id="SM00481">
    <property type="entry name" value="POLIIIAc"/>
    <property type="match status" value="1"/>
</dbReference>
<reference evidence="3" key="2">
    <citation type="submission" date="2020-02" db="EMBL/GenBank/DDBJ databases">
        <authorList>
            <person name="Littmann E."/>
            <person name="Sorbara M."/>
        </authorList>
    </citation>
    <scope>NUCLEOTIDE SEQUENCE</scope>
    <source>
        <strain evidence="3">MSK.17.11</strain>
        <strain evidence="2">MSK.17.38</strain>
    </source>
</reference>
<evidence type="ECO:0000259" key="1">
    <source>
        <dbReference type="SMART" id="SM00481"/>
    </source>
</evidence>
<dbReference type="Pfam" id="PF02811">
    <property type="entry name" value="PHP"/>
    <property type="match status" value="1"/>
</dbReference>
<evidence type="ECO:0000313" key="5">
    <source>
        <dbReference type="Proteomes" id="UP000701680"/>
    </source>
</evidence>
<proteinExistence type="predicted"/>
<reference evidence="4 5" key="1">
    <citation type="journal article" date="2020" name="Cell Host Microbe">
        <title>Functional and Genomic Variation between Human-Derived Isolates of Lachnospiraceae Reveals Inter- and Intra-Species Diversity.</title>
        <authorList>
            <person name="Sorbara M.T."/>
            <person name="Littmann E.R."/>
            <person name="Fontana E."/>
            <person name="Moody T.U."/>
            <person name="Kohout C.E."/>
            <person name="Gjonbalaj M."/>
            <person name="Eaton V."/>
            <person name="Seok R."/>
            <person name="Leiner I.M."/>
            <person name="Pamer E.G."/>
        </authorList>
    </citation>
    <scope>NUCLEOTIDE SEQUENCE [LARGE SCALE GENOMIC DNA]</scope>
    <source>
        <strain evidence="3 4">MSK.17.11</strain>
        <strain evidence="2 5">MSK.17.38</strain>
    </source>
</reference>
<dbReference type="AlphaFoldDB" id="A0A850HGL6"/>
<sequence>MKIEIDTHSHTLASGHAYNTIREMAQAASEKGLKALAITEHAPKMPGSSHLYYFQNLKVVPRRMYGIDLLLGSELNILNEKGEVDLPQDVLSTLDLTIASMHMPCYEGSRDKERVTEAYLTVMENPYVDIIGHPDDGRFPVDFEALAKQAKRTGTLLEVNNASLNPTGFRKNTKQNCLEMLRICKKCGVMVVLGSDSHVDADIARYPYVEEVLRETDFPEELIANTSFDKFQRILKRNLNGASKGEKKL</sequence>
<evidence type="ECO:0000313" key="4">
    <source>
        <dbReference type="Proteomes" id="UP000528555"/>
    </source>
</evidence>
<evidence type="ECO:0000313" key="2">
    <source>
        <dbReference type="EMBL" id="NSK13989.1"/>
    </source>
</evidence>
<dbReference type="PANTHER" id="PTHR36928:SF1">
    <property type="entry name" value="PHOSPHATASE YCDX-RELATED"/>
    <property type="match status" value="1"/>
</dbReference>
<gene>
    <name evidence="3" type="ORF">G5A66_04515</name>
    <name evidence="2" type="ORF">G5A75_03685</name>
</gene>
<dbReference type="Proteomes" id="UP000528555">
    <property type="component" value="Unassembled WGS sequence"/>
</dbReference>
<evidence type="ECO:0000313" key="3">
    <source>
        <dbReference type="EMBL" id="NVH57924.1"/>
    </source>
</evidence>
<dbReference type="InterPro" id="IPR016195">
    <property type="entry name" value="Pol/histidinol_Pase-like"/>
</dbReference>
<dbReference type="PANTHER" id="PTHR36928">
    <property type="entry name" value="PHOSPHATASE YCDX-RELATED"/>
    <property type="match status" value="1"/>
</dbReference>
<dbReference type="GO" id="GO:0008270">
    <property type="term" value="F:zinc ion binding"/>
    <property type="evidence" value="ECO:0007669"/>
    <property type="project" value="TreeGrafter"/>
</dbReference>
<dbReference type="InterPro" id="IPR004013">
    <property type="entry name" value="PHP_dom"/>
</dbReference>
<dbReference type="SUPFAM" id="SSF89550">
    <property type="entry name" value="PHP domain-like"/>
    <property type="match status" value="1"/>
</dbReference>
<dbReference type="Proteomes" id="UP000701680">
    <property type="component" value="Unassembled WGS sequence"/>
</dbReference>
<dbReference type="Gene3D" id="3.20.20.140">
    <property type="entry name" value="Metal-dependent hydrolases"/>
    <property type="match status" value="1"/>
</dbReference>